<dbReference type="Proteomes" id="UP000588112">
    <property type="component" value="Unassembled WGS sequence"/>
</dbReference>
<reference evidence="3 4" key="1">
    <citation type="submission" date="2020-08" db="EMBL/GenBank/DDBJ databases">
        <title>Sequencing the genomes of 1000 actinobacteria strains.</title>
        <authorList>
            <person name="Klenk H.-P."/>
        </authorList>
    </citation>
    <scope>NUCLEOTIDE SEQUENCE [LARGE SCALE GENOMIC DNA]</scope>
    <source>
        <strain evidence="3 4">DSM 45790</strain>
    </source>
</reference>
<gene>
    <name evidence="3" type="ORF">BJ981_002748</name>
</gene>
<feature type="compositionally biased region" description="Low complexity" evidence="1">
    <location>
        <begin position="320"/>
        <end position="332"/>
    </location>
</feature>
<feature type="chain" id="PRO_5038709650" evidence="2">
    <location>
        <begin position="32"/>
        <end position="387"/>
    </location>
</feature>
<keyword evidence="2" id="KW-0732">Signal</keyword>
<dbReference type="EMBL" id="JACHBR010000001">
    <property type="protein sequence ID" value="MBB5627049.1"/>
    <property type="molecule type" value="Genomic_DNA"/>
</dbReference>
<keyword evidence="4" id="KW-1185">Reference proteome</keyword>
<proteinExistence type="predicted"/>
<feature type="compositionally biased region" description="Pro residues" evidence="1">
    <location>
        <begin position="259"/>
        <end position="306"/>
    </location>
</feature>
<evidence type="ECO:0000313" key="3">
    <source>
        <dbReference type="EMBL" id="MBB5627049.1"/>
    </source>
</evidence>
<evidence type="ECO:0000256" key="1">
    <source>
        <dbReference type="SAM" id="MobiDB-lite"/>
    </source>
</evidence>
<dbReference type="RefSeq" id="WP_184611426.1">
    <property type="nucleotide sequence ID" value="NZ_BOOS01000047.1"/>
</dbReference>
<feature type="region of interest" description="Disordered" evidence="1">
    <location>
        <begin position="254"/>
        <end position="387"/>
    </location>
</feature>
<evidence type="ECO:0000256" key="2">
    <source>
        <dbReference type="SAM" id="SignalP"/>
    </source>
</evidence>
<dbReference type="AlphaFoldDB" id="A0A7W8Z424"/>
<name>A0A7W8Z424_9ACTN</name>
<dbReference type="InterPro" id="IPR051425">
    <property type="entry name" value="Formin_Homology"/>
</dbReference>
<comment type="caution">
    <text evidence="3">The sequence shown here is derived from an EMBL/GenBank/DDBJ whole genome shotgun (WGS) entry which is preliminary data.</text>
</comment>
<protein>
    <submittedName>
        <fullName evidence="3">Uncharacterized protein</fullName>
    </submittedName>
</protein>
<sequence>MNRTHALVPLPQRVLLLGGAVTLLTVPAAGAAGAAAQPAPPKTPPPAACVSANGGFEQPGGLTSAGNLRTDIPAWHTTASDGAIEIWGPGNAGANGGEVAADSGRQFAELNGTQVSTLYQDVATNPRTILVWRIAHRARTTTSDQKDVVRVKIGTPGALTVQVPLGQSSGDIADGGISWGHYTGIYRVPRGQRVTRIAVESVSSAAGSPSYGNFLDSVEIFCTPPCPKATKHSPRACDTLGLPIQPHQPVTPGVRPGHPVTPPGVKPVTPPAVPGAKPATPPYAPGAKPATPPYAPDVKPVTPPYAPDLKPATQPHAPDVKPVTPVTPVQKPVAPPIVAGTPLTPPSHAKPATSAGQTRPAQAPEHFADGYLIAPPDTAVPLPRPAR</sequence>
<dbReference type="PANTHER" id="PTHR45725:SF1">
    <property type="entry name" value="DISHEVELLED ASSOCIATED ACTIVATOR OF MORPHOGENESIS, ISOFORM D"/>
    <property type="match status" value="1"/>
</dbReference>
<dbReference type="PANTHER" id="PTHR45725">
    <property type="entry name" value="FORMIN HOMOLOGY 2 FAMILY MEMBER"/>
    <property type="match status" value="1"/>
</dbReference>
<accession>A0A7W8Z424</accession>
<feature type="signal peptide" evidence="2">
    <location>
        <begin position="1"/>
        <end position="31"/>
    </location>
</feature>
<organism evidence="3 4">
    <name type="scientific">Sphaerisporangium krabiense</name>
    <dbReference type="NCBI Taxonomy" id="763782"/>
    <lineage>
        <taxon>Bacteria</taxon>
        <taxon>Bacillati</taxon>
        <taxon>Actinomycetota</taxon>
        <taxon>Actinomycetes</taxon>
        <taxon>Streptosporangiales</taxon>
        <taxon>Streptosporangiaceae</taxon>
        <taxon>Sphaerisporangium</taxon>
    </lineage>
</organism>
<evidence type="ECO:0000313" key="4">
    <source>
        <dbReference type="Proteomes" id="UP000588112"/>
    </source>
</evidence>